<reference evidence="1 2" key="1">
    <citation type="journal article" date="2019" name="bioRxiv">
        <title>Genomics, evolutionary history and diagnostics of the Alternaria alternata species group including apple and Asian pear pathotypes.</title>
        <authorList>
            <person name="Armitage A.D."/>
            <person name="Cockerton H.M."/>
            <person name="Sreenivasaprasad S."/>
            <person name="Woodhall J.W."/>
            <person name="Lane C.R."/>
            <person name="Harrison R.J."/>
            <person name="Clarkson J.P."/>
        </authorList>
    </citation>
    <scope>NUCLEOTIDE SEQUENCE [LARGE SCALE GENOMIC DNA]</scope>
    <source>
        <strain evidence="1 2">FERA 650</strain>
    </source>
</reference>
<accession>A0ACB6F3W7</accession>
<organism evidence="1 2">
    <name type="scientific">Alternaria gaisen</name>
    <dbReference type="NCBI Taxonomy" id="167740"/>
    <lineage>
        <taxon>Eukaryota</taxon>
        <taxon>Fungi</taxon>
        <taxon>Dikarya</taxon>
        <taxon>Ascomycota</taxon>
        <taxon>Pezizomycotina</taxon>
        <taxon>Dothideomycetes</taxon>
        <taxon>Pleosporomycetidae</taxon>
        <taxon>Pleosporales</taxon>
        <taxon>Pleosporineae</taxon>
        <taxon>Pleosporaceae</taxon>
        <taxon>Alternaria</taxon>
        <taxon>Alternaria sect. Alternaria</taxon>
    </lineage>
</organism>
<name>A0ACB6F3W7_9PLEO</name>
<keyword evidence="2" id="KW-1185">Reference proteome</keyword>
<sequence>MNVATSENDTRAQRSQSSNALGKRPVDDPPHSDISRFADPDNNDETHDENRDENTDDRAPEAAEMQSLCYDPLQGPDIRLITIDPAMQDRKLKLTMDQVPLTDALHFHVLSYVWGNPADKKTIVVNGQRLDVTENLHDFLETTRKYEPNFLSHHENLDYKTLYNTGHAQTVAGSSIGKVTGPATMPMRFWIDAICINQSDINERNEQVPRMGDIYSMASRVWIWMGLPSKVLNEDFDLEVLKRGLDYGVQDSFKHPPTNELRGYYHGEVTAGKIRITERAPDTPLIEQFAAHRRQVAIETTMAQLRAIGYPFQPGPMKNMLSQAYTQISRQISSQDTHAPFNRFVRQVASLLSQPYLTRVWIMQEYVLNPRTPIALLGNFVLDLQHLIGTVMRLMRETHLMNENSKALVFATVSQGGNLITLHEVRMEWHGSSHIGNTKGGLKHLSPGERLNSLLKQLSNRQCTNPVDLFYGVLGFLSHHDLPRSLLPDYSLPFEQVAQAYTKYIIESTGDLEVIESMTGYDSADCPSWVAHPTSLTGQLSTHITVSKGRNPHSFSEDGRRLALEGTFLGEIVKCSCTDRPGETMGKHLKYLDDELFETASQITGKPKSEIFKFWLNEQVNVQFDLFPSNFKNFDSMQDLLRCYQDICEGIPPEALDSLNRMSITEKHIIFQTPCRDPKLLYAILRLANPRFCLLSTGEILVCFLKENNVTSRAHGKNDCAWALKGLCKPAILRPKVEAYEYCGPLVSGYAMMKGLKGKREKDDLFLDDEFFAARKVQQVVLV</sequence>
<dbReference type="EMBL" id="PDWZ02000019">
    <property type="protein sequence ID" value="KAB2099067.1"/>
    <property type="molecule type" value="Genomic_DNA"/>
</dbReference>
<dbReference type="Proteomes" id="UP000293547">
    <property type="component" value="Unassembled WGS sequence"/>
</dbReference>
<protein>
    <submittedName>
        <fullName evidence="1">Uncharacterized protein</fullName>
    </submittedName>
</protein>
<gene>
    <name evidence="1" type="ORF">AG0111_0g12652</name>
</gene>
<evidence type="ECO:0000313" key="2">
    <source>
        <dbReference type="Proteomes" id="UP000293547"/>
    </source>
</evidence>
<evidence type="ECO:0000313" key="1">
    <source>
        <dbReference type="EMBL" id="KAB2099067.1"/>
    </source>
</evidence>
<proteinExistence type="predicted"/>
<comment type="caution">
    <text evidence="1">The sequence shown here is derived from an EMBL/GenBank/DDBJ whole genome shotgun (WGS) entry which is preliminary data.</text>
</comment>